<keyword evidence="4 7" id="KW-0812">Transmembrane</keyword>
<comment type="caution">
    <text evidence="8">The sequence shown here is derived from an EMBL/GenBank/DDBJ whole genome shotgun (WGS) entry which is preliminary data.</text>
</comment>
<keyword evidence="5 7" id="KW-1133">Transmembrane helix</keyword>
<evidence type="ECO:0000256" key="5">
    <source>
        <dbReference type="ARBA" id="ARBA00022989"/>
    </source>
</evidence>
<evidence type="ECO:0000256" key="7">
    <source>
        <dbReference type="SAM" id="Phobius"/>
    </source>
</evidence>
<comment type="similarity">
    <text evidence="2">Belongs to the CPA3 antiporters (TC 2.A.63) subunit E family.</text>
</comment>
<dbReference type="Proteomes" id="UP000886251">
    <property type="component" value="Unassembled WGS sequence"/>
</dbReference>
<accession>A0A831W5C5</accession>
<dbReference type="InterPro" id="IPR002758">
    <property type="entry name" value="Cation_antiport_E"/>
</dbReference>
<feature type="transmembrane region" description="Helical" evidence="7">
    <location>
        <begin position="12"/>
        <end position="29"/>
    </location>
</feature>
<dbReference type="Pfam" id="PF01899">
    <property type="entry name" value="MNHE"/>
    <property type="match status" value="1"/>
</dbReference>
<evidence type="ECO:0000256" key="6">
    <source>
        <dbReference type="ARBA" id="ARBA00023136"/>
    </source>
</evidence>
<dbReference type="PIRSF" id="PIRSF019239">
    <property type="entry name" value="MrpE"/>
    <property type="match status" value="1"/>
</dbReference>
<dbReference type="GO" id="GO:0005886">
    <property type="term" value="C:plasma membrane"/>
    <property type="evidence" value="ECO:0007669"/>
    <property type="project" value="UniProtKB-SubCell"/>
</dbReference>
<protein>
    <submittedName>
        <fullName evidence="8">Cation transporter</fullName>
    </submittedName>
</protein>
<organism evidence="8">
    <name type="scientific">Sedimenticola thiotaurini</name>
    <dbReference type="NCBI Taxonomy" id="1543721"/>
    <lineage>
        <taxon>Bacteria</taxon>
        <taxon>Pseudomonadati</taxon>
        <taxon>Pseudomonadota</taxon>
        <taxon>Gammaproteobacteria</taxon>
        <taxon>Chromatiales</taxon>
        <taxon>Sedimenticolaceae</taxon>
        <taxon>Sedimenticola</taxon>
    </lineage>
</organism>
<proteinExistence type="inferred from homology"/>
<dbReference type="EMBL" id="DRKP01000085">
    <property type="protein sequence ID" value="HEB96273.1"/>
    <property type="molecule type" value="Genomic_DNA"/>
</dbReference>
<name>A0A831W5C5_9GAMM</name>
<evidence type="ECO:0000256" key="2">
    <source>
        <dbReference type="ARBA" id="ARBA00006228"/>
    </source>
</evidence>
<gene>
    <name evidence="8" type="ORF">ENI96_07565</name>
</gene>
<comment type="subcellular location">
    <subcellularLocation>
        <location evidence="1">Cell membrane</location>
        <topology evidence="1">Multi-pass membrane protein</topology>
    </subcellularLocation>
</comment>
<evidence type="ECO:0000256" key="1">
    <source>
        <dbReference type="ARBA" id="ARBA00004651"/>
    </source>
</evidence>
<evidence type="ECO:0000256" key="3">
    <source>
        <dbReference type="ARBA" id="ARBA00022475"/>
    </source>
</evidence>
<reference evidence="8" key="1">
    <citation type="journal article" date="2020" name="mSystems">
        <title>Genome- and Community-Level Interaction Insights into Carbon Utilization and Element Cycling Functions of Hydrothermarchaeota in Hydrothermal Sediment.</title>
        <authorList>
            <person name="Zhou Z."/>
            <person name="Liu Y."/>
            <person name="Xu W."/>
            <person name="Pan J."/>
            <person name="Luo Z.H."/>
            <person name="Li M."/>
        </authorList>
    </citation>
    <scope>NUCLEOTIDE SEQUENCE [LARGE SCALE GENOMIC DNA]</scope>
    <source>
        <strain evidence="8">HyVt-443</strain>
    </source>
</reference>
<dbReference type="AlphaFoldDB" id="A0A831W5C5"/>
<feature type="transmembrane region" description="Helical" evidence="7">
    <location>
        <begin position="41"/>
        <end position="61"/>
    </location>
</feature>
<dbReference type="PANTHER" id="PTHR34584">
    <property type="entry name" value="NA(+)/H(+) ANTIPORTER SUBUNIT E1"/>
    <property type="match status" value="1"/>
</dbReference>
<evidence type="ECO:0000313" key="8">
    <source>
        <dbReference type="EMBL" id="HEB96273.1"/>
    </source>
</evidence>
<sequence>MPSSDSPPPALRQHLLVYLSVYLLWLLLAERIDGQELLAGALAALVVTIASAPYAGLFSALRLTPAAPLHLLRYLGYFFAALIRANLDVARRVLSPTLPIRPALVEVQTRLVSPLGRMLLANSITLTPGTLSVDIDDDRILVHWIDCPPGADLETATQRIAAGFERHILGFLE</sequence>
<dbReference type="GO" id="GO:0008324">
    <property type="term" value="F:monoatomic cation transmembrane transporter activity"/>
    <property type="evidence" value="ECO:0007669"/>
    <property type="project" value="InterPro"/>
</dbReference>
<evidence type="ECO:0000256" key="4">
    <source>
        <dbReference type="ARBA" id="ARBA00022692"/>
    </source>
</evidence>
<keyword evidence="3" id="KW-1003">Cell membrane</keyword>
<dbReference type="PANTHER" id="PTHR34584:SF1">
    <property type="entry name" value="NA(+)_H(+) ANTIPORTER SUBUNIT E1"/>
    <property type="match status" value="1"/>
</dbReference>
<keyword evidence="6 7" id="KW-0472">Membrane</keyword>